<comment type="caution">
    <text evidence="2">The sequence shown here is derived from an EMBL/GenBank/DDBJ whole genome shotgun (WGS) entry which is preliminary data.</text>
</comment>
<proteinExistence type="predicted"/>
<organism evidence="2 3">
    <name type="scientific">Elysia crispata</name>
    <name type="common">lettuce slug</name>
    <dbReference type="NCBI Taxonomy" id="231223"/>
    <lineage>
        <taxon>Eukaryota</taxon>
        <taxon>Metazoa</taxon>
        <taxon>Spiralia</taxon>
        <taxon>Lophotrochozoa</taxon>
        <taxon>Mollusca</taxon>
        <taxon>Gastropoda</taxon>
        <taxon>Heterobranchia</taxon>
        <taxon>Euthyneura</taxon>
        <taxon>Panpulmonata</taxon>
        <taxon>Sacoglossa</taxon>
        <taxon>Placobranchoidea</taxon>
        <taxon>Plakobranchidae</taxon>
        <taxon>Elysia</taxon>
    </lineage>
</organism>
<feature type="region of interest" description="Disordered" evidence="1">
    <location>
        <begin position="34"/>
        <end position="57"/>
    </location>
</feature>
<evidence type="ECO:0000256" key="1">
    <source>
        <dbReference type="SAM" id="MobiDB-lite"/>
    </source>
</evidence>
<dbReference type="AlphaFoldDB" id="A0AAE1E063"/>
<keyword evidence="3" id="KW-1185">Reference proteome</keyword>
<evidence type="ECO:0000313" key="3">
    <source>
        <dbReference type="Proteomes" id="UP001283361"/>
    </source>
</evidence>
<dbReference type="EMBL" id="JAWDGP010001675">
    <property type="protein sequence ID" value="KAK3789434.1"/>
    <property type="molecule type" value="Genomic_DNA"/>
</dbReference>
<accession>A0AAE1E063</accession>
<name>A0AAE1E063_9GAST</name>
<sequence>MWAQMSSVCISPGPSPPAAALADMITRSQFLEGSAATRTGGERNVQKSADGSLKHFNISRNPRLGKWRAAATSSASTRAAHTEQAWSTFHTTCETHKTVGRLKNSGVPFTCTVSQPFRSFKTGIPGSTSP</sequence>
<protein>
    <submittedName>
        <fullName evidence="2">Uncharacterized protein</fullName>
    </submittedName>
</protein>
<evidence type="ECO:0000313" key="2">
    <source>
        <dbReference type="EMBL" id="KAK3789434.1"/>
    </source>
</evidence>
<dbReference type="Proteomes" id="UP001283361">
    <property type="component" value="Unassembled WGS sequence"/>
</dbReference>
<reference evidence="2" key="1">
    <citation type="journal article" date="2023" name="G3 (Bethesda)">
        <title>A reference genome for the long-term kleptoplast-retaining sea slug Elysia crispata morphotype clarki.</title>
        <authorList>
            <person name="Eastman K.E."/>
            <person name="Pendleton A.L."/>
            <person name="Shaikh M.A."/>
            <person name="Suttiyut T."/>
            <person name="Ogas R."/>
            <person name="Tomko P."/>
            <person name="Gavelis G."/>
            <person name="Widhalm J.R."/>
            <person name="Wisecaver J.H."/>
        </authorList>
    </citation>
    <scope>NUCLEOTIDE SEQUENCE</scope>
    <source>
        <strain evidence="2">ECLA1</strain>
    </source>
</reference>
<gene>
    <name evidence="2" type="ORF">RRG08_035129</name>
</gene>